<dbReference type="InterPro" id="IPR036412">
    <property type="entry name" value="HAD-like_sf"/>
</dbReference>
<keyword evidence="2" id="KW-1185">Reference proteome</keyword>
<dbReference type="Gene3D" id="3.30.1240.10">
    <property type="match status" value="1"/>
</dbReference>
<organism evidence="1 2">
    <name type="scientific">Bacillus carboniphilus</name>
    <dbReference type="NCBI Taxonomy" id="86663"/>
    <lineage>
        <taxon>Bacteria</taxon>
        <taxon>Bacillati</taxon>
        <taxon>Bacillota</taxon>
        <taxon>Bacilli</taxon>
        <taxon>Bacillales</taxon>
        <taxon>Bacillaceae</taxon>
        <taxon>Bacillus</taxon>
    </lineage>
</organism>
<dbReference type="SUPFAM" id="SSF56784">
    <property type="entry name" value="HAD-like"/>
    <property type="match status" value="1"/>
</dbReference>
<dbReference type="Gene3D" id="3.40.50.1000">
    <property type="entry name" value="HAD superfamily/HAD-like"/>
    <property type="match status" value="1"/>
</dbReference>
<gene>
    <name evidence="1" type="ORF">GCM10008967_33300</name>
</gene>
<dbReference type="EMBL" id="BAAADJ010000058">
    <property type="protein sequence ID" value="GAA0340281.1"/>
    <property type="molecule type" value="Genomic_DNA"/>
</dbReference>
<dbReference type="InterPro" id="IPR006379">
    <property type="entry name" value="HAD-SF_hydro_IIB"/>
</dbReference>
<dbReference type="PANTHER" id="PTHR10000">
    <property type="entry name" value="PHOSPHOSERINE PHOSPHATASE"/>
    <property type="match status" value="1"/>
</dbReference>
<dbReference type="NCBIfam" id="TIGR01484">
    <property type="entry name" value="HAD-SF-IIB"/>
    <property type="match status" value="1"/>
</dbReference>
<accession>A0ABP3GC55</accession>
<dbReference type="Pfam" id="PF08282">
    <property type="entry name" value="Hydrolase_3"/>
    <property type="match status" value="1"/>
</dbReference>
<dbReference type="SFLD" id="SFLDG01140">
    <property type="entry name" value="C2.B:_Phosphomannomutase_and_P"/>
    <property type="match status" value="1"/>
</dbReference>
<sequence>MLRCIATDMDGTLLNAKQQISKENETALKQAQEKGIEIIVATGRSYFEAASVLEEAKLECPIICVNGAEIRNEQGEKVYSNPIPSELAKKVMNQLDERNYYYELYANSGTYTRDPKLGLAVLKDLFQSANKEAVPWMEMEEEARKRFEEGHVKVVEDYQLLVDEPSFELYKLLVFDKDHDALQKAALELEDPDLAITSSAFGNIEINYKSAQKGIALEAFVQKKGIPLSETLAVGDQLNDLSMLEIVGTAVAMGNAAEEVKQIAHYITSTNNENGVARAITKYMNLM</sequence>
<protein>
    <submittedName>
        <fullName evidence="1">Cof-type HAD-IIB family hydrolase</fullName>
    </submittedName>
</protein>
<keyword evidence="1" id="KW-0378">Hydrolase</keyword>
<comment type="caution">
    <text evidence="1">The sequence shown here is derived from an EMBL/GenBank/DDBJ whole genome shotgun (WGS) entry which is preliminary data.</text>
</comment>
<dbReference type="NCBIfam" id="TIGR00099">
    <property type="entry name" value="Cof-subfamily"/>
    <property type="match status" value="1"/>
</dbReference>
<dbReference type="SFLD" id="SFLDS00003">
    <property type="entry name" value="Haloacid_Dehalogenase"/>
    <property type="match status" value="1"/>
</dbReference>
<dbReference type="PANTHER" id="PTHR10000:SF55">
    <property type="entry name" value="5-AMINO-6-(5-PHOSPHO-D-RIBITYLAMINO)URACIL PHOSPHATASE YCSE"/>
    <property type="match status" value="1"/>
</dbReference>
<name>A0ABP3GC55_9BACI</name>
<dbReference type="Proteomes" id="UP001500782">
    <property type="component" value="Unassembled WGS sequence"/>
</dbReference>
<dbReference type="RefSeq" id="WP_343801448.1">
    <property type="nucleotide sequence ID" value="NZ_BAAADJ010000058.1"/>
</dbReference>
<reference evidence="2" key="1">
    <citation type="journal article" date="2019" name="Int. J. Syst. Evol. Microbiol.">
        <title>The Global Catalogue of Microorganisms (GCM) 10K type strain sequencing project: providing services to taxonomists for standard genome sequencing and annotation.</title>
        <authorList>
            <consortium name="The Broad Institute Genomics Platform"/>
            <consortium name="The Broad Institute Genome Sequencing Center for Infectious Disease"/>
            <person name="Wu L."/>
            <person name="Ma J."/>
        </authorList>
    </citation>
    <scope>NUCLEOTIDE SEQUENCE [LARGE SCALE GENOMIC DNA]</scope>
    <source>
        <strain evidence="2">JCM 9731</strain>
    </source>
</reference>
<evidence type="ECO:0000313" key="1">
    <source>
        <dbReference type="EMBL" id="GAA0340281.1"/>
    </source>
</evidence>
<dbReference type="InterPro" id="IPR000150">
    <property type="entry name" value="Cof"/>
</dbReference>
<proteinExistence type="predicted"/>
<dbReference type="InterPro" id="IPR023214">
    <property type="entry name" value="HAD_sf"/>
</dbReference>
<dbReference type="SFLD" id="SFLDG01144">
    <property type="entry name" value="C2.B.4:_PGP_Like"/>
    <property type="match status" value="1"/>
</dbReference>
<evidence type="ECO:0000313" key="2">
    <source>
        <dbReference type="Proteomes" id="UP001500782"/>
    </source>
</evidence>
<dbReference type="GO" id="GO:0016787">
    <property type="term" value="F:hydrolase activity"/>
    <property type="evidence" value="ECO:0007669"/>
    <property type="project" value="UniProtKB-KW"/>
</dbReference>
<dbReference type="CDD" id="cd07516">
    <property type="entry name" value="HAD_Pase"/>
    <property type="match status" value="1"/>
</dbReference>